<name>A0AA45R2E9_9PSEU</name>
<gene>
    <name evidence="2" type="ORF">KCV87_25045</name>
</gene>
<organism evidence="2 3">
    <name type="scientific">Actinosynnema pretiosum subsp. pretiosum</name>
    <dbReference type="NCBI Taxonomy" id="103721"/>
    <lineage>
        <taxon>Bacteria</taxon>
        <taxon>Bacillati</taxon>
        <taxon>Actinomycetota</taxon>
        <taxon>Actinomycetes</taxon>
        <taxon>Pseudonocardiales</taxon>
        <taxon>Pseudonocardiaceae</taxon>
        <taxon>Actinosynnema</taxon>
    </lineage>
</organism>
<dbReference type="SUPFAM" id="SSF48452">
    <property type="entry name" value="TPR-like"/>
    <property type="match status" value="1"/>
</dbReference>
<dbReference type="Proteomes" id="UP000677152">
    <property type="component" value="Chromosome"/>
</dbReference>
<evidence type="ECO:0000313" key="2">
    <source>
        <dbReference type="EMBL" id="QUF02701.1"/>
    </source>
</evidence>
<proteinExistence type="predicted"/>
<feature type="compositionally biased region" description="Gly residues" evidence="1">
    <location>
        <begin position="75"/>
        <end position="88"/>
    </location>
</feature>
<protein>
    <submittedName>
        <fullName evidence="2">Uncharacterized protein</fullName>
    </submittedName>
</protein>
<evidence type="ECO:0000313" key="3">
    <source>
        <dbReference type="Proteomes" id="UP000677152"/>
    </source>
</evidence>
<evidence type="ECO:0000256" key="1">
    <source>
        <dbReference type="SAM" id="MobiDB-lite"/>
    </source>
</evidence>
<reference evidence="2" key="1">
    <citation type="submission" date="2021-04" db="EMBL/GenBank/DDBJ databases">
        <title>Genomic sequence of Actinosynnema pretiosum subsp. pretiosum ATCC 31280 (C-14919).</title>
        <authorList>
            <person name="Bai L."/>
            <person name="Wang X."/>
            <person name="Xiao Y."/>
        </authorList>
    </citation>
    <scope>NUCLEOTIDE SEQUENCE</scope>
    <source>
        <strain evidence="2">ATCC 31280</strain>
    </source>
</reference>
<dbReference type="InterPro" id="IPR011990">
    <property type="entry name" value="TPR-like_helical_dom_sf"/>
</dbReference>
<sequence>MRRRSVAHLADGRGHWALECAEEELEIAVLSGEHWRVVAGLRRMAWVLAAVGRERDAAHYLRRVRRECRERPASGSGGSGGTGTGGQG</sequence>
<accession>A0AA45R2E9</accession>
<dbReference type="EMBL" id="CP073249">
    <property type="protein sequence ID" value="QUF02701.1"/>
    <property type="molecule type" value="Genomic_DNA"/>
</dbReference>
<dbReference type="AlphaFoldDB" id="A0AA45R2E9"/>
<feature type="region of interest" description="Disordered" evidence="1">
    <location>
        <begin position="68"/>
        <end position="88"/>
    </location>
</feature>